<dbReference type="Proteomes" id="UP001485043">
    <property type="component" value="Unassembled WGS sequence"/>
</dbReference>
<dbReference type="AlphaFoldDB" id="A0AAW1T7Y1"/>
<evidence type="ECO:0000313" key="3">
    <source>
        <dbReference type="Proteomes" id="UP001485043"/>
    </source>
</evidence>
<name>A0AAW1T7Y1_9CHLO</name>
<feature type="region of interest" description="Disordered" evidence="1">
    <location>
        <begin position="253"/>
        <end position="277"/>
    </location>
</feature>
<evidence type="ECO:0000256" key="1">
    <source>
        <dbReference type="SAM" id="MobiDB-lite"/>
    </source>
</evidence>
<accession>A0AAW1T7Y1</accession>
<sequence>MPKAALHHPASRSLAAAISSAQPHAVREAMRAAVSTLSSTLSEPDSKEIREQMMEARTWLQQNDNQAHHQAAPSSSRQQQPPAGHPRPPPAAAPAATAGTAHLGGQPQTAGRPTMDPSSSAPFPPFFPLAAAAATGGPAPTSGRVAASSPALQLPGSTPMPAAAESNPFAAMGSHPQQMGVMPAVSPFGAWPSGLPPPAPPAAAGQTPNAPGSLPAQSRAPTSQPGAASATFNPFLASNPFLPPVVPSRATAEFAGRASPAHRQPGGKTSGSSTPDQAEDDVCIVCLDHARNAYFGPCTCRVTCFPCALKVAAKYQTCPWLAGGRTDAEFNIDIILGYSERSLQKTPSLSYSRHECHLVSARKLH</sequence>
<dbReference type="InterPro" id="IPR013083">
    <property type="entry name" value="Znf_RING/FYVE/PHD"/>
</dbReference>
<proteinExistence type="predicted"/>
<dbReference type="Gene3D" id="3.30.40.10">
    <property type="entry name" value="Zinc/RING finger domain, C3HC4 (zinc finger)"/>
    <property type="match status" value="1"/>
</dbReference>
<feature type="compositionally biased region" description="Low complexity" evidence="1">
    <location>
        <begin position="202"/>
        <end position="212"/>
    </location>
</feature>
<feature type="region of interest" description="Disordered" evidence="1">
    <location>
        <begin position="192"/>
        <end position="230"/>
    </location>
</feature>
<dbReference type="EMBL" id="JALJOV010000321">
    <property type="protein sequence ID" value="KAK9864722.1"/>
    <property type="molecule type" value="Genomic_DNA"/>
</dbReference>
<feature type="region of interest" description="Disordered" evidence="1">
    <location>
        <begin position="63"/>
        <end position="167"/>
    </location>
</feature>
<dbReference type="Pfam" id="PF13920">
    <property type="entry name" value="zf-C3HC4_3"/>
    <property type="match status" value="1"/>
</dbReference>
<evidence type="ECO:0000313" key="2">
    <source>
        <dbReference type="EMBL" id="KAK9864722.1"/>
    </source>
</evidence>
<organism evidence="2 3">
    <name type="scientific">Apatococcus fuscideae</name>
    <dbReference type="NCBI Taxonomy" id="2026836"/>
    <lineage>
        <taxon>Eukaryota</taxon>
        <taxon>Viridiplantae</taxon>
        <taxon>Chlorophyta</taxon>
        <taxon>core chlorophytes</taxon>
        <taxon>Trebouxiophyceae</taxon>
        <taxon>Chlorellales</taxon>
        <taxon>Chlorellaceae</taxon>
        <taxon>Apatococcus</taxon>
    </lineage>
</organism>
<protein>
    <recommendedName>
        <fullName evidence="4">RING-type domain-containing protein</fullName>
    </recommendedName>
</protein>
<reference evidence="2 3" key="1">
    <citation type="journal article" date="2024" name="Nat. Commun.">
        <title>Phylogenomics reveals the evolutionary origins of lichenization in chlorophyte algae.</title>
        <authorList>
            <person name="Puginier C."/>
            <person name="Libourel C."/>
            <person name="Otte J."/>
            <person name="Skaloud P."/>
            <person name="Haon M."/>
            <person name="Grisel S."/>
            <person name="Petersen M."/>
            <person name="Berrin J.G."/>
            <person name="Delaux P.M."/>
            <person name="Dal Grande F."/>
            <person name="Keller J."/>
        </authorList>
    </citation>
    <scope>NUCLEOTIDE SEQUENCE [LARGE SCALE GENOMIC DNA]</scope>
    <source>
        <strain evidence="2 3">SAG 2523</strain>
    </source>
</reference>
<keyword evidence="3" id="KW-1185">Reference proteome</keyword>
<feature type="compositionally biased region" description="Low complexity" evidence="1">
    <location>
        <begin position="63"/>
        <end position="82"/>
    </location>
</feature>
<comment type="caution">
    <text evidence="2">The sequence shown here is derived from an EMBL/GenBank/DDBJ whole genome shotgun (WGS) entry which is preliminary data.</text>
</comment>
<gene>
    <name evidence="2" type="ORF">WJX84_004258</name>
</gene>
<evidence type="ECO:0008006" key="4">
    <source>
        <dbReference type="Google" id="ProtNLM"/>
    </source>
</evidence>
<feature type="compositionally biased region" description="Low complexity" evidence="1">
    <location>
        <begin position="128"/>
        <end position="143"/>
    </location>
</feature>
<feature type="compositionally biased region" description="Pro residues" evidence="1">
    <location>
        <begin position="83"/>
        <end position="92"/>
    </location>
</feature>
<feature type="compositionally biased region" description="Polar residues" evidence="1">
    <location>
        <begin position="215"/>
        <end position="230"/>
    </location>
</feature>